<organism evidence="2 3">
    <name type="scientific">candidate division KSB3 bacterium</name>
    <dbReference type="NCBI Taxonomy" id="2044937"/>
    <lineage>
        <taxon>Bacteria</taxon>
        <taxon>candidate division KSB3</taxon>
    </lineage>
</organism>
<dbReference type="EMBL" id="PDSK01000102">
    <property type="protein sequence ID" value="PIE33168.1"/>
    <property type="molecule type" value="Genomic_DNA"/>
</dbReference>
<feature type="signal peptide" evidence="1">
    <location>
        <begin position="1"/>
        <end position="24"/>
    </location>
</feature>
<dbReference type="Proteomes" id="UP000230821">
    <property type="component" value="Unassembled WGS sequence"/>
</dbReference>
<keyword evidence="1" id="KW-0732">Signal</keyword>
<protein>
    <recommendedName>
        <fullName evidence="4">Secreted protein</fullName>
    </recommendedName>
</protein>
<evidence type="ECO:0008006" key="4">
    <source>
        <dbReference type="Google" id="ProtNLM"/>
    </source>
</evidence>
<evidence type="ECO:0000313" key="2">
    <source>
        <dbReference type="EMBL" id="PIE33168.1"/>
    </source>
</evidence>
<gene>
    <name evidence="2" type="ORF">CSA56_12625</name>
</gene>
<dbReference type="AlphaFoldDB" id="A0A2G6KBW8"/>
<evidence type="ECO:0000256" key="1">
    <source>
        <dbReference type="SAM" id="SignalP"/>
    </source>
</evidence>
<accession>A0A2G6KBW8</accession>
<reference evidence="2 3" key="1">
    <citation type="submission" date="2017-10" db="EMBL/GenBank/DDBJ databases">
        <title>Novel microbial diversity and functional potential in the marine mammal oral microbiome.</title>
        <authorList>
            <person name="Dudek N.K."/>
            <person name="Sun C.L."/>
            <person name="Burstein D."/>
            <person name="Kantor R.S."/>
            <person name="Aliaga Goltsman D.S."/>
            <person name="Bik E.M."/>
            <person name="Thomas B.C."/>
            <person name="Banfield J.F."/>
            <person name="Relman D.A."/>
        </authorList>
    </citation>
    <scope>NUCLEOTIDE SEQUENCE [LARGE SCALE GENOMIC DNA]</scope>
    <source>
        <strain evidence="2">DOLJORAL78_47_16</strain>
    </source>
</reference>
<evidence type="ECO:0000313" key="3">
    <source>
        <dbReference type="Proteomes" id="UP000230821"/>
    </source>
</evidence>
<proteinExistence type="predicted"/>
<feature type="chain" id="PRO_5013821857" description="Secreted protein" evidence="1">
    <location>
        <begin position="25"/>
        <end position="178"/>
    </location>
</feature>
<sequence>MKTLLSCLLVTIFIVGVSSLPAFAEDLPDVVKSQSRKGATETEIWKKFDKSGAVKFLQVQHTAAASKAGTAAKLDGSFGERLLEIEVDSSIESEFVVWTLENKGPGIVWAVAKSDGLEKAVEIKPEESASLETTIAEGYCYIVVDSDGRNETTLKVTAKAGETDAKTVRGKSMKILWF</sequence>
<comment type="caution">
    <text evidence="2">The sequence shown here is derived from an EMBL/GenBank/DDBJ whole genome shotgun (WGS) entry which is preliminary data.</text>
</comment>
<name>A0A2G6KBW8_9BACT</name>